<feature type="active site" evidence="9">
    <location>
        <position position="140"/>
    </location>
</feature>
<dbReference type="HAMAP" id="MF_01808">
    <property type="entry name" value="Recomb_XerC_XerD"/>
    <property type="match status" value="1"/>
</dbReference>
<dbReference type="OrthoDB" id="9801717at2"/>
<dbReference type="eggNOG" id="COG4974">
    <property type="taxonomic scope" value="Bacteria"/>
</dbReference>
<keyword evidence="6 9" id="KW-0238">DNA-binding</keyword>
<dbReference type="PATRIC" id="fig|1280947.3.peg.1857"/>
<dbReference type="InterPro" id="IPR010998">
    <property type="entry name" value="Integrase_recombinase_N"/>
</dbReference>
<dbReference type="InterPro" id="IPR050090">
    <property type="entry name" value="Tyrosine_recombinase_XerCD"/>
</dbReference>
<evidence type="ECO:0000256" key="8">
    <source>
        <dbReference type="ARBA" id="ARBA00023306"/>
    </source>
</evidence>
<dbReference type="RefSeq" id="WP_034739458.1">
    <property type="nucleotide sequence ID" value="NZ_AWFG01000022.1"/>
</dbReference>
<reference evidence="12 13" key="1">
    <citation type="journal article" date="2014" name="Antonie Van Leeuwenhoek">
        <title>Hyphomonas beringensis sp. nov. and Hyphomonas chukchiensis sp. nov., isolated from surface seawater of the Bering Sea and Chukchi Sea.</title>
        <authorList>
            <person name="Li C."/>
            <person name="Lai Q."/>
            <person name="Li G."/>
            <person name="Dong C."/>
            <person name="Wang J."/>
            <person name="Liao Y."/>
            <person name="Shao Z."/>
        </authorList>
    </citation>
    <scope>NUCLEOTIDE SEQUENCE [LARGE SCALE GENOMIC DNA]</scope>
    <source>
        <strain evidence="12 13">BH-BN04-4</strain>
    </source>
</reference>
<feature type="active site" evidence="9">
    <location>
        <position position="251"/>
    </location>
</feature>
<evidence type="ECO:0000256" key="9">
    <source>
        <dbReference type="HAMAP-Rule" id="MF_01808"/>
    </source>
</evidence>
<dbReference type="EMBL" id="AWFG01000022">
    <property type="protein sequence ID" value="KCZ58356.1"/>
    <property type="molecule type" value="Genomic_DNA"/>
</dbReference>
<dbReference type="AlphaFoldDB" id="A0A062UBZ6"/>
<dbReference type="InterPro" id="IPR002104">
    <property type="entry name" value="Integrase_catalytic"/>
</dbReference>
<gene>
    <name evidence="9" type="primary">xerC</name>
    <name evidence="12" type="ORF">HY30_16355</name>
</gene>
<comment type="caution">
    <text evidence="12">The sequence shown here is derived from an EMBL/GenBank/DDBJ whole genome shotgun (WGS) entry which is preliminary data.</text>
</comment>
<evidence type="ECO:0000256" key="6">
    <source>
        <dbReference type="ARBA" id="ARBA00023125"/>
    </source>
</evidence>
<dbReference type="Pfam" id="PF00589">
    <property type="entry name" value="Phage_integrase"/>
    <property type="match status" value="1"/>
</dbReference>
<dbReference type="PANTHER" id="PTHR30349:SF90">
    <property type="entry name" value="TYROSINE RECOMBINASE XERD"/>
    <property type="match status" value="1"/>
</dbReference>
<dbReference type="GO" id="GO:0007059">
    <property type="term" value="P:chromosome segregation"/>
    <property type="evidence" value="ECO:0007669"/>
    <property type="project" value="UniProtKB-UniRule"/>
</dbReference>
<evidence type="ECO:0000256" key="2">
    <source>
        <dbReference type="ARBA" id="ARBA00022490"/>
    </source>
</evidence>
<dbReference type="PANTHER" id="PTHR30349">
    <property type="entry name" value="PHAGE INTEGRASE-RELATED"/>
    <property type="match status" value="1"/>
</dbReference>
<dbReference type="GO" id="GO:0009037">
    <property type="term" value="F:tyrosine-based site-specific recombinase activity"/>
    <property type="evidence" value="ECO:0007669"/>
    <property type="project" value="UniProtKB-UniRule"/>
</dbReference>
<evidence type="ECO:0000313" key="12">
    <source>
        <dbReference type="EMBL" id="KCZ58356.1"/>
    </source>
</evidence>
<comment type="function">
    <text evidence="9">Site-specific tyrosine recombinase, which acts by catalyzing the cutting and rejoining of the recombining DNA molecules. The XerC-XerD complex is essential to convert dimers of the bacterial chromosome into monomers to permit their segregation at cell division. It also contributes to the segregational stability of plasmids.</text>
</comment>
<dbReference type="Gene3D" id="1.10.150.130">
    <property type="match status" value="1"/>
</dbReference>
<evidence type="ECO:0000256" key="7">
    <source>
        <dbReference type="ARBA" id="ARBA00023172"/>
    </source>
</evidence>
<keyword evidence="2 9" id="KW-0963">Cytoplasm</keyword>
<dbReference type="GO" id="GO:0005737">
    <property type="term" value="C:cytoplasm"/>
    <property type="evidence" value="ECO:0007669"/>
    <property type="project" value="UniProtKB-SubCell"/>
</dbReference>
<feature type="active site" evidence="9">
    <location>
        <position position="274"/>
    </location>
</feature>
<keyword evidence="8 9" id="KW-0131">Cell cycle</keyword>
<keyword evidence="13" id="KW-1185">Reference proteome</keyword>
<evidence type="ECO:0000256" key="5">
    <source>
        <dbReference type="ARBA" id="ARBA00022908"/>
    </source>
</evidence>
<dbReference type="InterPro" id="IPR004107">
    <property type="entry name" value="Integrase_SAM-like_N"/>
</dbReference>
<keyword evidence="7 9" id="KW-0233">DNA recombination</keyword>
<name>A0A062UBZ6_9PROT</name>
<feature type="active site" description="O-(3'-phospho-DNA)-tyrosine intermediate" evidence="9">
    <location>
        <position position="283"/>
    </location>
</feature>
<comment type="similarity">
    <text evidence="9">Belongs to the 'phage' integrase family. XerC subfamily.</text>
</comment>
<organism evidence="12 13">
    <name type="scientific">Hyphomonas chukchiensis</name>
    <dbReference type="NCBI Taxonomy" id="1280947"/>
    <lineage>
        <taxon>Bacteria</taxon>
        <taxon>Pseudomonadati</taxon>
        <taxon>Pseudomonadota</taxon>
        <taxon>Alphaproteobacteria</taxon>
        <taxon>Hyphomonadales</taxon>
        <taxon>Hyphomonadaceae</taxon>
        <taxon>Hyphomonas</taxon>
    </lineage>
</organism>
<evidence type="ECO:0000259" key="11">
    <source>
        <dbReference type="PROSITE" id="PS51900"/>
    </source>
</evidence>
<dbReference type="SUPFAM" id="SSF56349">
    <property type="entry name" value="DNA breaking-rejoining enzymes"/>
    <property type="match status" value="1"/>
</dbReference>
<dbReference type="STRING" id="1280947.HY30_16355"/>
<dbReference type="GO" id="GO:0003677">
    <property type="term" value="F:DNA binding"/>
    <property type="evidence" value="ECO:0007669"/>
    <property type="project" value="UniProtKB-UniRule"/>
</dbReference>
<keyword evidence="4 9" id="KW-0159">Chromosome partition</keyword>
<feature type="domain" description="Core-binding (CB)" evidence="11">
    <location>
        <begin position="1"/>
        <end position="83"/>
    </location>
</feature>
<dbReference type="NCBIfam" id="NF001399">
    <property type="entry name" value="PRK00283.1"/>
    <property type="match status" value="1"/>
</dbReference>
<feature type="active site" evidence="9">
    <location>
        <position position="170"/>
    </location>
</feature>
<evidence type="ECO:0000256" key="1">
    <source>
        <dbReference type="ARBA" id="ARBA00004496"/>
    </source>
</evidence>
<evidence type="ECO:0000256" key="3">
    <source>
        <dbReference type="ARBA" id="ARBA00022618"/>
    </source>
</evidence>
<dbReference type="InterPro" id="IPR011010">
    <property type="entry name" value="DNA_brk_join_enz"/>
</dbReference>
<dbReference type="GO" id="GO:0006313">
    <property type="term" value="P:DNA transposition"/>
    <property type="evidence" value="ECO:0007669"/>
    <property type="project" value="UniProtKB-UniRule"/>
</dbReference>
<evidence type="ECO:0000256" key="4">
    <source>
        <dbReference type="ARBA" id="ARBA00022829"/>
    </source>
</evidence>
<dbReference type="InterPro" id="IPR023009">
    <property type="entry name" value="Tyrosine_recombinase_XerC/XerD"/>
</dbReference>
<feature type="active site" evidence="9">
    <location>
        <position position="248"/>
    </location>
</feature>
<accession>A0A062UBZ6</accession>
<protein>
    <recommendedName>
        <fullName evidence="9">Tyrosine recombinase XerC</fullName>
    </recommendedName>
</protein>
<sequence length="311" mass="33956">MSDRDRIEAFLEMMSAERGAAANTLDAYARDLTDASEFCGGHLTTASGRDLAAWQADLSARGMAASTSARKLSAARRFFRFLFEEGDRKDDPTAKIDGPKTSRDVPDVLSREELKRLIDACGEDLRLKCLVELLYGAGLRASELVSLTLGSLPRRKGARWVTQDIIIRGKGGKERLCPLGRPALLALSEWLAVREDSLPEGSLARGRAEPFLFPSRGKEGHLTRRRLGQLLDDLALAAGINAAKVHPHALRHAYATHLLQGGADLRSVQTLLGHADIATTQIYTHVLTDELAELLETSHPLASPSRRQFSG</sequence>
<dbReference type="Proteomes" id="UP000027190">
    <property type="component" value="Unassembled WGS sequence"/>
</dbReference>
<keyword evidence="5 9" id="KW-0229">DNA integration</keyword>
<comment type="subunit">
    <text evidence="9">Forms a cyclic heterotetrameric complex composed of two molecules of XerC and two molecules of XerD.</text>
</comment>
<keyword evidence="3 9" id="KW-0132">Cell division</keyword>
<dbReference type="Pfam" id="PF02899">
    <property type="entry name" value="Phage_int_SAM_1"/>
    <property type="match status" value="1"/>
</dbReference>
<dbReference type="PROSITE" id="PS51898">
    <property type="entry name" value="TYR_RECOMBINASE"/>
    <property type="match status" value="1"/>
</dbReference>
<dbReference type="GO" id="GO:0051301">
    <property type="term" value="P:cell division"/>
    <property type="evidence" value="ECO:0007669"/>
    <property type="project" value="UniProtKB-KW"/>
</dbReference>
<dbReference type="InterPro" id="IPR044068">
    <property type="entry name" value="CB"/>
</dbReference>
<dbReference type="Gene3D" id="1.10.443.10">
    <property type="entry name" value="Intergrase catalytic core"/>
    <property type="match status" value="1"/>
</dbReference>
<proteinExistence type="inferred from homology"/>
<evidence type="ECO:0000313" key="13">
    <source>
        <dbReference type="Proteomes" id="UP000027190"/>
    </source>
</evidence>
<evidence type="ECO:0000259" key="10">
    <source>
        <dbReference type="PROSITE" id="PS51898"/>
    </source>
</evidence>
<dbReference type="InterPro" id="IPR013762">
    <property type="entry name" value="Integrase-like_cat_sf"/>
</dbReference>
<feature type="domain" description="Tyr recombinase" evidence="10">
    <location>
        <begin position="104"/>
        <end position="296"/>
    </location>
</feature>
<comment type="subcellular location">
    <subcellularLocation>
        <location evidence="1 9">Cytoplasm</location>
    </subcellularLocation>
</comment>
<dbReference type="PROSITE" id="PS51900">
    <property type="entry name" value="CB"/>
    <property type="match status" value="1"/>
</dbReference>